<sequence length="232" mass="24742">METFADNPSNIWAIVPVKRLSHAKQRLAPVLSRNERVKLARTMLHEVLTTLCASDLAGIMVVTSDPMVANLASLFDARVVPDAMETGVNAAVQQGLTALGPTASALVIPADVPFATAGDLRAIIDELQQYPVVLAPALSDGGTNALAMQAPDMIVPKFGEDSYLRHQMQSRAKGFACGVVSSDGIGRDIDRPQDLVAPMMTRKYSLTAALLLELNISTRLGVGALPLCVRHM</sequence>
<dbReference type="NCBIfam" id="TIGR03552">
    <property type="entry name" value="F420_cofC"/>
    <property type="match status" value="1"/>
</dbReference>
<dbReference type="RefSeq" id="WP_184089225.1">
    <property type="nucleotide sequence ID" value="NZ_JACHIJ010000008.1"/>
</dbReference>
<organism evidence="6 7">
    <name type="scientific">Afipia massiliensis</name>
    <dbReference type="NCBI Taxonomy" id="211460"/>
    <lineage>
        <taxon>Bacteria</taxon>
        <taxon>Pseudomonadati</taxon>
        <taxon>Pseudomonadota</taxon>
        <taxon>Alphaproteobacteria</taxon>
        <taxon>Hyphomicrobiales</taxon>
        <taxon>Nitrobacteraceae</taxon>
        <taxon>Afipia</taxon>
    </lineage>
</organism>
<accession>A0A840N2X0</accession>
<dbReference type="GO" id="GO:0043814">
    <property type="term" value="F:phospholactate guanylyltransferase activity"/>
    <property type="evidence" value="ECO:0007669"/>
    <property type="project" value="InterPro"/>
</dbReference>
<dbReference type="Gene3D" id="3.90.550.10">
    <property type="entry name" value="Spore Coat Polysaccharide Biosynthesis Protein SpsA, Chain A"/>
    <property type="match status" value="1"/>
</dbReference>
<evidence type="ECO:0000256" key="5">
    <source>
        <dbReference type="HAMAP-Rule" id="MF_02114"/>
    </source>
</evidence>
<keyword evidence="4 5" id="KW-0342">GTP-binding</keyword>
<dbReference type="EMBL" id="JACHIJ010000008">
    <property type="protein sequence ID" value="MBB5054635.1"/>
    <property type="molecule type" value="Genomic_DNA"/>
</dbReference>
<keyword evidence="2 5" id="KW-0548">Nucleotidyltransferase</keyword>
<comment type="catalytic activity">
    <reaction evidence="5">
        <text>(2R)-3-phosphoglycerate + GTP + H(+) = 3-[(R)-glyceryl]-diphospho-5'-guanosine + diphosphate</text>
        <dbReference type="Rhea" id="RHEA:63440"/>
        <dbReference type="ChEBI" id="CHEBI:15378"/>
        <dbReference type="ChEBI" id="CHEBI:33019"/>
        <dbReference type="ChEBI" id="CHEBI:37565"/>
        <dbReference type="ChEBI" id="CHEBI:58272"/>
        <dbReference type="ChEBI" id="CHEBI:147306"/>
        <dbReference type="EC" id="2.7.7.106"/>
    </reaction>
</comment>
<dbReference type="UniPathway" id="UPA00071"/>
<dbReference type="SUPFAM" id="SSF53448">
    <property type="entry name" value="Nucleotide-diphospho-sugar transferases"/>
    <property type="match status" value="1"/>
</dbReference>
<evidence type="ECO:0000256" key="1">
    <source>
        <dbReference type="ARBA" id="ARBA00022679"/>
    </source>
</evidence>
<evidence type="ECO:0000256" key="2">
    <source>
        <dbReference type="ARBA" id="ARBA00022695"/>
    </source>
</evidence>
<comment type="similarity">
    <text evidence="5">Belongs to the CofC family.</text>
</comment>
<proteinExistence type="inferred from homology"/>
<protein>
    <recommendedName>
        <fullName evidence="5">3-phospho-D-glycerate guanylyltransferase</fullName>
        <shortName evidence="5">3PG guanylyltransferase</shortName>
        <ecNumber evidence="5">2.7.7.106</ecNumber>
    </recommendedName>
</protein>
<dbReference type="InterPro" id="IPR029044">
    <property type="entry name" value="Nucleotide-diphossugar_trans"/>
</dbReference>
<dbReference type="InterPro" id="IPR002835">
    <property type="entry name" value="CofC"/>
</dbReference>
<keyword evidence="1 5" id="KW-0808">Transferase</keyword>
<dbReference type="GO" id="GO:0005525">
    <property type="term" value="F:GTP binding"/>
    <property type="evidence" value="ECO:0007669"/>
    <property type="project" value="UniProtKB-KW"/>
</dbReference>
<evidence type="ECO:0000313" key="7">
    <source>
        <dbReference type="Proteomes" id="UP000521227"/>
    </source>
</evidence>
<evidence type="ECO:0000256" key="3">
    <source>
        <dbReference type="ARBA" id="ARBA00022741"/>
    </source>
</evidence>
<dbReference type="AlphaFoldDB" id="A0A840N2X0"/>
<dbReference type="Pfam" id="PF01983">
    <property type="entry name" value="CofC"/>
    <property type="match status" value="1"/>
</dbReference>
<comment type="function">
    <text evidence="5">Guanylyltransferase that catalyzes the activation of (2R)-3-phosphoglycerate (3PG) as 3-[(R)-glyceryl]-diphospho-5'-guanosine, via the condensation of 3PG with GTP. It is involved in the biosynthesis of a derivative of the hydride carrier cofactor coenzyme F420, 3PG-F420.</text>
</comment>
<gene>
    <name evidence="5" type="primary">fbiD</name>
    <name evidence="6" type="ORF">HNQ36_004642</name>
</gene>
<dbReference type="EC" id="2.7.7.106" evidence="5"/>
<reference evidence="6 7" key="1">
    <citation type="submission" date="2020-08" db="EMBL/GenBank/DDBJ databases">
        <title>Genomic Encyclopedia of Type Strains, Phase IV (KMG-IV): sequencing the most valuable type-strain genomes for metagenomic binning, comparative biology and taxonomic classification.</title>
        <authorList>
            <person name="Goeker M."/>
        </authorList>
    </citation>
    <scope>NUCLEOTIDE SEQUENCE [LARGE SCALE GENOMIC DNA]</scope>
    <source>
        <strain evidence="6 7">DSM 17498</strain>
    </source>
</reference>
<evidence type="ECO:0000313" key="6">
    <source>
        <dbReference type="EMBL" id="MBB5054635.1"/>
    </source>
</evidence>
<name>A0A840N2X0_9BRAD</name>
<dbReference type="GO" id="GO:0052645">
    <property type="term" value="P:F420-0 metabolic process"/>
    <property type="evidence" value="ECO:0007669"/>
    <property type="project" value="UniProtKB-UniRule"/>
</dbReference>
<keyword evidence="3 5" id="KW-0547">Nucleotide-binding</keyword>
<dbReference type="Proteomes" id="UP000521227">
    <property type="component" value="Unassembled WGS sequence"/>
</dbReference>
<dbReference type="HAMAP" id="MF_02114">
    <property type="entry name" value="CofC"/>
    <property type="match status" value="1"/>
</dbReference>
<comment type="pathway">
    <text evidence="5">Cofactor biosynthesis; coenzyme F420 biosynthesis.</text>
</comment>
<evidence type="ECO:0000256" key="4">
    <source>
        <dbReference type="ARBA" id="ARBA00023134"/>
    </source>
</evidence>
<dbReference type="PANTHER" id="PTHR40392:SF1">
    <property type="entry name" value="2-PHOSPHO-L-LACTATE GUANYLYLTRANSFERASE"/>
    <property type="match status" value="1"/>
</dbReference>
<comment type="caution">
    <text evidence="6">The sequence shown here is derived from an EMBL/GenBank/DDBJ whole genome shotgun (WGS) entry which is preliminary data.</text>
</comment>
<dbReference type="PANTHER" id="PTHR40392">
    <property type="entry name" value="2-PHOSPHO-L-LACTATE GUANYLYLTRANSFERASE"/>
    <property type="match status" value="1"/>
</dbReference>